<evidence type="ECO:0000313" key="2">
    <source>
        <dbReference type="EMBL" id="GAA1161034.1"/>
    </source>
</evidence>
<dbReference type="Proteomes" id="UP001499979">
    <property type="component" value="Unassembled WGS sequence"/>
</dbReference>
<keyword evidence="3" id="KW-1185">Reference proteome</keyword>
<name>A0ABP4FC46_9ACTN</name>
<evidence type="ECO:0000256" key="1">
    <source>
        <dbReference type="SAM" id="SignalP"/>
    </source>
</evidence>
<sequence>MNSRVLTAAATTAVAAALAVAAPSVGSAPEAARMAAPRTQLTLDFTGCNGCELRLTQARDGHDHVWQSKSRTVRHGSVSWSIPTSRTHGLSITVGAPWDGGGGYVPTIAFRYAGERVGDEVTNAVAKTKRKASACWAGTGDDAVTIAVTVVRARSTNPAGDPIRTPRAFTTTTQDWQKPMARAWHGISGTQEVTYCG</sequence>
<evidence type="ECO:0000313" key="3">
    <source>
        <dbReference type="Proteomes" id="UP001499979"/>
    </source>
</evidence>
<proteinExistence type="predicted"/>
<organism evidence="2 3">
    <name type="scientific">Nocardioides aquiterrae</name>
    <dbReference type="NCBI Taxonomy" id="203799"/>
    <lineage>
        <taxon>Bacteria</taxon>
        <taxon>Bacillati</taxon>
        <taxon>Actinomycetota</taxon>
        <taxon>Actinomycetes</taxon>
        <taxon>Propionibacteriales</taxon>
        <taxon>Nocardioidaceae</taxon>
        <taxon>Nocardioides</taxon>
    </lineage>
</organism>
<feature type="chain" id="PRO_5045627518" evidence="1">
    <location>
        <begin position="22"/>
        <end position="197"/>
    </location>
</feature>
<feature type="signal peptide" evidence="1">
    <location>
        <begin position="1"/>
        <end position="21"/>
    </location>
</feature>
<dbReference type="RefSeq" id="WP_343910222.1">
    <property type="nucleotide sequence ID" value="NZ_BAAAJE010000028.1"/>
</dbReference>
<reference evidence="3" key="1">
    <citation type="journal article" date="2019" name="Int. J. Syst. Evol. Microbiol.">
        <title>The Global Catalogue of Microorganisms (GCM) 10K type strain sequencing project: providing services to taxonomists for standard genome sequencing and annotation.</title>
        <authorList>
            <consortium name="The Broad Institute Genomics Platform"/>
            <consortium name="The Broad Institute Genome Sequencing Center for Infectious Disease"/>
            <person name="Wu L."/>
            <person name="Ma J."/>
        </authorList>
    </citation>
    <scope>NUCLEOTIDE SEQUENCE [LARGE SCALE GENOMIC DNA]</scope>
    <source>
        <strain evidence="3">JCM 11813</strain>
    </source>
</reference>
<comment type="caution">
    <text evidence="2">The sequence shown here is derived from an EMBL/GenBank/DDBJ whole genome shotgun (WGS) entry which is preliminary data.</text>
</comment>
<protein>
    <submittedName>
        <fullName evidence="2">Uncharacterized protein</fullName>
    </submittedName>
</protein>
<accession>A0ABP4FC46</accession>
<dbReference type="EMBL" id="BAAAJE010000028">
    <property type="protein sequence ID" value="GAA1161034.1"/>
    <property type="molecule type" value="Genomic_DNA"/>
</dbReference>
<keyword evidence="1" id="KW-0732">Signal</keyword>
<gene>
    <name evidence="2" type="ORF">GCM10009606_43790</name>
</gene>